<evidence type="ECO:0000256" key="5">
    <source>
        <dbReference type="ARBA" id="ARBA00023136"/>
    </source>
</evidence>
<reference evidence="7 8" key="1">
    <citation type="submission" date="2018-11" db="EMBL/GenBank/DDBJ databases">
        <authorList>
            <consortium name="Pathogen Informatics"/>
        </authorList>
    </citation>
    <scope>NUCLEOTIDE SEQUENCE [LARGE SCALE GENOMIC DNA]</scope>
</reference>
<dbReference type="GO" id="GO:0016020">
    <property type="term" value="C:membrane"/>
    <property type="evidence" value="ECO:0007669"/>
    <property type="project" value="UniProtKB-SubCell"/>
</dbReference>
<feature type="transmembrane region" description="Helical" evidence="6">
    <location>
        <begin position="109"/>
        <end position="133"/>
    </location>
</feature>
<evidence type="ECO:0000256" key="4">
    <source>
        <dbReference type="ARBA" id="ARBA00022989"/>
    </source>
</evidence>
<dbReference type="Proteomes" id="UP000271889">
    <property type="component" value="Unassembled WGS sequence"/>
</dbReference>
<dbReference type="InterPro" id="IPR050920">
    <property type="entry name" value="Nematode_rcpt-like_delta"/>
</dbReference>
<feature type="transmembrane region" description="Helical" evidence="6">
    <location>
        <begin position="76"/>
        <end position="97"/>
    </location>
</feature>
<comment type="subcellular location">
    <subcellularLocation>
        <location evidence="1">Membrane</location>
        <topology evidence="1">Multi-pass membrane protein</topology>
    </subcellularLocation>
</comment>
<dbReference type="PANTHER" id="PTHR22945">
    <property type="entry name" value="SERPENTINE RECEPTOR, CLASS D DELTA"/>
    <property type="match status" value="1"/>
</dbReference>
<protein>
    <recommendedName>
        <fullName evidence="9">G-protein coupled receptors family 1 profile domain-containing protein</fullName>
    </recommendedName>
</protein>
<comment type="similarity">
    <text evidence="2">Belongs to the nematode receptor-like protein srd family.</text>
</comment>
<keyword evidence="8" id="KW-1185">Reference proteome</keyword>
<evidence type="ECO:0000313" key="7">
    <source>
        <dbReference type="EMBL" id="VDK68143.1"/>
    </source>
</evidence>
<keyword evidence="5 6" id="KW-0472">Membrane</keyword>
<dbReference type="SUPFAM" id="SSF81321">
    <property type="entry name" value="Family A G protein-coupled receptor-like"/>
    <property type="match status" value="1"/>
</dbReference>
<dbReference type="EMBL" id="UYRV01020756">
    <property type="protein sequence ID" value="VDK68143.1"/>
    <property type="molecule type" value="Genomic_DNA"/>
</dbReference>
<feature type="transmembrane region" description="Helical" evidence="6">
    <location>
        <begin position="34"/>
        <end position="55"/>
    </location>
</feature>
<organism evidence="7 8">
    <name type="scientific">Cylicostephanus goldi</name>
    <name type="common">Nematode worm</name>
    <dbReference type="NCBI Taxonomy" id="71465"/>
    <lineage>
        <taxon>Eukaryota</taxon>
        <taxon>Metazoa</taxon>
        <taxon>Ecdysozoa</taxon>
        <taxon>Nematoda</taxon>
        <taxon>Chromadorea</taxon>
        <taxon>Rhabditida</taxon>
        <taxon>Rhabditina</taxon>
        <taxon>Rhabditomorpha</taxon>
        <taxon>Strongyloidea</taxon>
        <taxon>Strongylidae</taxon>
        <taxon>Cylicostephanus</taxon>
    </lineage>
</organism>
<evidence type="ECO:0000256" key="1">
    <source>
        <dbReference type="ARBA" id="ARBA00004141"/>
    </source>
</evidence>
<accession>A0A3P6SF59</accession>
<evidence type="ECO:0000256" key="6">
    <source>
        <dbReference type="SAM" id="Phobius"/>
    </source>
</evidence>
<dbReference type="Pfam" id="PF10317">
    <property type="entry name" value="7TM_GPCR_Srd"/>
    <property type="match status" value="1"/>
</dbReference>
<dbReference type="OrthoDB" id="5859769at2759"/>
<gene>
    <name evidence="7" type="ORF">CGOC_LOCUS6391</name>
</gene>
<dbReference type="InterPro" id="IPR019421">
    <property type="entry name" value="7TM_GPCR_serpentine_rcpt_Srd"/>
</dbReference>
<evidence type="ECO:0000256" key="2">
    <source>
        <dbReference type="ARBA" id="ARBA00009166"/>
    </source>
</evidence>
<evidence type="ECO:0008006" key="9">
    <source>
        <dbReference type="Google" id="ProtNLM"/>
    </source>
</evidence>
<dbReference type="AlphaFoldDB" id="A0A3P6SF59"/>
<sequence>MHKVLRRFYPQYDGYTGAIYGVRNVLEFGPMYTILHMTLPVTPIYIAIVILRSKIIKRLDKVESMSSNTKFVHRQLLKVLIYQALLPMLFLIAVISYVLEELNIYHHPLLEYCVFSTLTLIPMLSPLVSLHFVRPYSEWISRHLFKYGKKNAVEASDGYTQKHVPSSAILSASASNI</sequence>
<proteinExistence type="inferred from homology"/>
<dbReference type="PANTHER" id="PTHR22945:SF90">
    <property type="entry name" value="G_PROTEIN_RECEP_F1_2 DOMAIN-CONTAINING PROTEIN"/>
    <property type="match status" value="1"/>
</dbReference>
<name>A0A3P6SF59_CYLGO</name>
<evidence type="ECO:0000313" key="8">
    <source>
        <dbReference type="Proteomes" id="UP000271889"/>
    </source>
</evidence>
<keyword evidence="3 6" id="KW-0812">Transmembrane</keyword>
<evidence type="ECO:0000256" key="3">
    <source>
        <dbReference type="ARBA" id="ARBA00022692"/>
    </source>
</evidence>
<keyword evidence="4 6" id="KW-1133">Transmembrane helix</keyword>